<comment type="caution">
    <text evidence="7">Lacks conserved residue(s) required for the propagation of feature annotation.</text>
</comment>
<gene>
    <name evidence="7" type="primary">ubiX</name>
    <name evidence="9" type="ORF">SAMN04487931_105371</name>
</gene>
<dbReference type="GO" id="GO:0016831">
    <property type="term" value="F:carboxy-lyase activity"/>
    <property type="evidence" value="ECO:0007669"/>
    <property type="project" value="TreeGrafter"/>
</dbReference>
<evidence type="ECO:0000313" key="9">
    <source>
        <dbReference type="EMBL" id="SDU22711.1"/>
    </source>
</evidence>
<keyword evidence="3 7" id="KW-0288">FMN</keyword>
<dbReference type="InterPro" id="IPR003382">
    <property type="entry name" value="Flavoprotein"/>
</dbReference>
<dbReference type="SUPFAM" id="SSF52507">
    <property type="entry name" value="Homo-oligomeric flavin-containing Cys decarboxylases, HFCD"/>
    <property type="match status" value="1"/>
</dbReference>
<evidence type="ECO:0000256" key="3">
    <source>
        <dbReference type="ARBA" id="ARBA00022643"/>
    </source>
</evidence>
<dbReference type="AlphaFoldDB" id="A0A1H2GTA0"/>
<protein>
    <recommendedName>
        <fullName evidence="7">Flavin prenyltransferase UbiX</fullName>
        <ecNumber evidence="7">2.5.1.129</ecNumber>
    </recommendedName>
</protein>
<dbReference type="NCBIfam" id="TIGR00421">
    <property type="entry name" value="ubiX_pad"/>
    <property type="match status" value="1"/>
</dbReference>
<dbReference type="HAMAP" id="MF_01984">
    <property type="entry name" value="ubiX_pad"/>
    <property type="match status" value="1"/>
</dbReference>
<dbReference type="EC" id="2.5.1.129" evidence="7"/>
<dbReference type="EMBL" id="FNLL01000005">
    <property type="protein sequence ID" value="SDU22711.1"/>
    <property type="molecule type" value="Genomic_DNA"/>
</dbReference>
<feature type="binding site" evidence="7">
    <location>
        <position position="153"/>
    </location>
    <ligand>
        <name>dimethylallyl phosphate</name>
        <dbReference type="ChEBI" id="CHEBI:88052"/>
    </ligand>
</feature>
<evidence type="ECO:0000259" key="8">
    <source>
        <dbReference type="Pfam" id="PF02441"/>
    </source>
</evidence>
<dbReference type="Gene3D" id="3.40.50.1950">
    <property type="entry name" value="Flavin prenyltransferase-like"/>
    <property type="match status" value="1"/>
</dbReference>
<dbReference type="NCBIfam" id="NF004685">
    <property type="entry name" value="PRK06029.1"/>
    <property type="match status" value="1"/>
</dbReference>
<dbReference type="FunFam" id="3.40.50.1950:FF:000001">
    <property type="entry name" value="Flavin prenyltransferase UbiX"/>
    <property type="match status" value="1"/>
</dbReference>
<comment type="function">
    <text evidence="7">Flavin prenyltransferase that catalyzes the synthesis of the prenylated FMN cofactor (prenyl-FMN) for 4-hydroxy-3-polyprenylbenzoic acid decarboxylase UbiD. The prenyltransferase is metal-independent and links a dimethylallyl moiety from dimethylallyl monophosphate (DMAP) to the flavin N5 and C6 atoms of FMN.</text>
</comment>
<dbReference type="Proteomes" id="UP000199608">
    <property type="component" value="Unassembled WGS sequence"/>
</dbReference>
<dbReference type="GO" id="GO:0106141">
    <property type="term" value="F:flavin prenyltransferase activity"/>
    <property type="evidence" value="ECO:0007669"/>
    <property type="project" value="UniProtKB-EC"/>
</dbReference>
<feature type="binding site" evidence="7">
    <location>
        <begin position="88"/>
        <end position="91"/>
    </location>
    <ligand>
        <name>FMN</name>
        <dbReference type="ChEBI" id="CHEBI:58210"/>
    </ligand>
</feature>
<keyword evidence="4 7" id="KW-0808">Transferase</keyword>
<comment type="catalytic activity">
    <reaction evidence="5 7">
        <text>dimethylallyl phosphate + FMNH2 = prenylated FMNH2 + phosphate</text>
        <dbReference type="Rhea" id="RHEA:37743"/>
        <dbReference type="ChEBI" id="CHEBI:43474"/>
        <dbReference type="ChEBI" id="CHEBI:57618"/>
        <dbReference type="ChEBI" id="CHEBI:87467"/>
        <dbReference type="ChEBI" id="CHEBI:88052"/>
        <dbReference type="EC" id="2.5.1.129"/>
    </reaction>
</comment>
<evidence type="ECO:0000256" key="2">
    <source>
        <dbReference type="ARBA" id="ARBA00022630"/>
    </source>
</evidence>
<evidence type="ECO:0000256" key="6">
    <source>
        <dbReference type="ARBA" id="ARBA00060793"/>
    </source>
</evidence>
<feature type="domain" description="Flavoprotein" evidence="8">
    <location>
        <begin position="3"/>
        <end position="172"/>
    </location>
</feature>
<feature type="binding site" evidence="7">
    <location>
        <position position="37"/>
    </location>
    <ligand>
        <name>FMN</name>
        <dbReference type="ChEBI" id="CHEBI:58210"/>
    </ligand>
</feature>
<keyword evidence="2 7" id="KW-0285">Flavoprotein</keyword>
<proteinExistence type="inferred from homology"/>
<evidence type="ECO:0000256" key="1">
    <source>
        <dbReference type="ARBA" id="ARBA00022602"/>
    </source>
</evidence>
<feature type="binding site" evidence="7">
    <location>
        <position position="169"/>
    </location>
    <ligand>
        <name>dimethylallyl phosphate</name>
        <dbReference type="ChEBI" id="CHEBI:88052"/>
    </ligand>
</feature>
<keyword evidence="1 7" id="KW-0637">Prenyltransferase</keyword>
<feature type="binding site" evidence="7">
    <location>
        <begin position="11"/>
        <end position="13"/>
    </location>
    <ligand>
        <name>FMN</name>
        <dbReference type="ChEBI" id="CHEBI:58210"/>
    </ligand>
</feature>
<keyword evidence="10" id="KW-1185">Reference proteome</keyword>
<dbReference type="Pfam" id="PF02441">
    <property type="entry name" value="Flavoprotein"/>
    <property type="match status" value="1"/>
</dbReference>
<evidence type="ECO:0000256" key="5">
    <source>
        <dbReference type="ARBA" id="ARBA00050612"/>
    </source>
</evidence>
<dbReference type="RefSeq" id="WP_092233835.1">
    <property type="nucleotide sequence ID" value="NZ_FNLL01000005.1"/>
</dbReference>
<comment type="similarity">
    <text evidence="6 7">Belongs to the UbiX/PAD1 family.</text>
</comment>
<dbReference type="PANTHER" id="PTHR43374">
    <property type="entry name" value="FLAVIN PRENYLTRANSFERASE"/>
    <property type="match status" value="1"/>
</dbReference>
<name>A0A1H2GTA0_9BACT</name>
<feature type="binding site" evidence="7">
    <location>
        <position position="123"/>
    </location>
    <ligand>
        <name>FMN</name>
        <dbReference type="ChEBI" id="CHEBI:58210"/>
    </ligand>
</feature>
<reference evidence="10" key="1">
    <citation type="submission" date="2016-10" db="EMBL/GenBank/DDBJ databases">
        <authorList>
            <person name="Varghese N."/>
            <person name="Submissions S."/>
        </authorList>
    </citation>
    <scope>NUCLEOTIDE SEQUENCE [LARGE SCALE GENOMIC DNA]</scope>
    <source>
        <strain evidence="10">DSM 3384</strain>
    </source>
</reference>
<dbReference type="PANTHER" id="PTHR43374:SF1">
    <property type="entry name" value="FLAVIN PRENYLTRANSFERASE PAD1, MITOCHONDRIAL"/>
    <property type="match status" value="1"/>
</dbReference>
<accession>A0A1H2GTA0</accession>
<dbReference type="InterPro" id="IPR004507">
    <property type="entry name" value="UbiX-like"/>
</dbReference>
<dbReference type="InterPro" id="IPR036551">
    <property type="entry name" value="Flavin_trans-like"/>
</dbReference>
<evidence type="ECO:0000256" key="7">
    <source>
        <dbReference type="HAMAP-Rule" id="MF_01984"/>
    </source>
</evidence>
<organism evidence="9 10">
    <name type="scientific">Desulfobacula phenolica</name>
    <dbReference type="NCBI Taxonomy" id="90732"/>
    <lineage>
        <taxon>Bacteria</taxon>
        <taxon>Pseudomonadati</taxon>
        <taxon>Thermodesulfobacteriota</taxon>
        <taxon>Desulfobacteria</taxon>
        <taxon>Desulfobacterales</taxon>
        <taxon>Desulfobacteraceae</taxon>
        <taxon>Desulfobacula</taxon>
    </lineage>
</organism>
<evidence type="ECO:0000256" key="4">
    <source>
        <dbReference type="ARBA" id="ARBA00022679"/>
    </source>
</evidence>
<sequence>MAKRLIVGIAGASGVIYGVRMLEVLKNQGIETHLIISEAGKLNIRIETDYDVDDVLAMADFTYTNKDIAASVASGSFLTMGMVVAPCTVKTLSGIANSYNENLLIRAADVQLKEKRKVALLFRETPLHKGHLRLLTQAADMGAHIIPPVPAFYHHPKTIDDIINQSVGKVLDYIGIEHDLFQRWDNSELDKLMNKSAAGKNKNTCDKKMVAIK</sequence>
<evidence type="ECO:0000313" key="10">
    <source>
        <dbReference type="Proteomes" id="UP000199608"/>
    </source>
</evidence>